<protein>
    <submittedName>
        <fullName evidence="2">Phosphate-selective porin O and P</fullName>
    </submittedName>
</protein>
<dbReference type="EMBL" id="CP036316">
    <property type="protein sequence ID" value="QDT64136.1"/>
    <property type="molecule type" value="Genomic_DNA"/>
</dbReference>
<dbReference type="InterPro" id="IPR010870">
    <property type="entry name" value="Porin_O/P"/>
</dbReference>
<keyword evidence="3" id="KW-1185">Reference proteome</keyword>
<feature type="chain" id="PRO_5022175102" evidence="1">
    <location>
        <begin position="23"/>
        <end position="455"/>
    </location>
</feature>
<dbReference type="Pfam" id="PF07396">
    <property type="entry name" value="Porin_O_P"/>
    <property type="match status" value="1"/>
</dbReference>
<evidence type="ECO:0000313" key="2">
    <source>
        <dbReference type="EMBL" id="QDT64136.1"/>
    </source>
</evidence>
<accession>A0A517T6Y3</accession>
<reference evidence="2 3" key="1">
    <citation type="submission" date="2019-02" db="EMBL/GenBank/DDBJ databases">
        <title>Deep-cultivation of Planctomycetes and their phenomic and genomic characterization uncovers novel biology.</title>
        <authorList>
            <person name="Wiegand S."/>
            <person name="Jogler M."/>
            <person name="Boedeker C."/>
            <person name="Pinto D."/>
            <person name="Vollmers J."/>
            <person name="Rivas-Marin E."/>
            <person name="Kohn T."/>
            <person name="Peeters S.H."/>
            <person name="Heuer A."/>
            <person name="Rast P."/>
            <person name="Oberbeckmann S."/>
            <person name="Bunk B."/>
            <person name="Jeske O."/>
            <person name="Meyerdierks A."/>
            <person name="Storesund J.E."/>
            <person name="Kallscheuer N."/>
            <person name="Luecker S."/>
            <person name="Lage O.M."/>
            <person name="Pohl T."/>
            <person name="Merkel B.J."/>
            <person name="Hornburger P."/>
            <person name="Mueller R.-W."/>
            <person name="Bruemmer F."/>
            <person name="Labrenz M."/>
            <person name="Spormann A.M."/>
            <person name="Op den Camp H."/>
            <person name="Overmann J."/>
            <person name="Amann R."/>
            <person name="Jetten M.S.M."/>
            <person name="Mascher T."/>
            <person name="Medema M.H."/>
            <person name="Devos D.P."/>
            <person name="Kaster A.-K."/>
            <person name="Ovreas L."/>
            <person name="Rohde M."/>
            <person name="Galperin M.Y."/>
            <person name="Jogler C."/>
        </authorList>
    </citation>
    <scope>NUCLEOTIDE SEQUENCE [LARGE SCALE GENOMIC DNA]</scope>
    <source>
        <strain evidence="2 3">V22</strain>
    </source>
</reference>
<dbReference type="InterPro" id="IPR023614">
    <property type="entry name" value="Porin_dom_sf"/>
</dbReference>
<keyword evidence="1" id="KW-0732">Signal</keyword>
<organism evidence="2 3">
    <name type="scientific">Calycomorphotria hydatis</name>
    <dbReference type="NCBI Taxonomy" id="2528027"/>
    <lineage>
        <taxon>Bacteria</taxon>
        <taxon>Pseudomonadati</taxon>
        <taxon>Planctomycetota</taxon>
        <taxon>Planctomycetia</taxon>
        <taxon>Planctomycetales</taxon>
        <taxon>Planctomycetaceae</taxon>
        <taxon>Calycomorphotria</taxon>
    </lineage>
</organism>
<gene>
    <name evidence="2" type="ORF">V22_13670</name>
</gene>
<proteinExistence type="predicted"/>
<evidence type="ECO:0000256" key="1">
    <source>
        <dbReference type="SAM" id="SignalP"/>
    </source>
</evidence>
<evidence type="ECO:0000313" key="3">
    <source>
        <dbReference type="Proteomes" id="UP000319976"/>
    </source>
</evidence>
<dbReference type="SUPFAM" id="SSF56935">
    <property type="entry name" value="Porins"/>
    <property type="match status" value="1"/>
</dbReference>
<sequence precursor="true">MLLHVRWLIPLCILCTLGTVRAEDVLQPIGQSQLDPTPIVDDQIEQAAYLSEGVEWTSKPVHMPFHVGFDHGFYLKSLERDPAFKLRVNGRLQQRYTAFLSRQAVYVDNGGNVFPRPDRNDFEMERARLEFHGNVYDPRLKFLMIIDGDTDEAATLAFLMYYFEYEFDPAIIFGMGRQKVAVSREWMNSSKDMPLVDRSMATTFFRPGFSDGIWLHGEPTEGLFYRAMLTNGLNTAGLTPGQVDNNIVPSLSVWWEPLGTYGPDYSDLEYHECPVIRVGGGLSYAVEDVVQTPDVIPNELTVVRLSDGTRLVEDGALAPGVNVNGFNVGLLSLDAAYKHQGLSLWGEYYIRTVSDIVATGPIPINRLFQHGFVVGGGYFILPKELEVAARYSVVYGDFGTGHEYAGGVNWYIYGHDLKVQFDVTQLVQNPGQSSGPGFRAGDDGVMIRAQVQVAF</sequence>
<dbReference type="KEGG" id="chya:V22_13670"/>
<dbReference type="Proteomes" id="UP000319976">
    <property type="component" value="Chromosome"/>
</dbReference>
<name>A0A517T6Y3_9PLAN</name>
<dbReference type="Gene3D" id="2.40.160.10">
    <property type="entry name" value="Porin"/>
    <property type="match status" value="1"/>
</dbReference>
<feature type="signal peptide" evidence="1">
    <location>
        <begin position="1"/>
        <end position="22"/>
    </location>
</feature>
<dbReference type="AlphaFoldDB" id="A0A517T6Y3"/>